<dbReference type="SUPFAM" id="SSF49879">
    <property type="entry name" value="SMAD/FHA domain"/>
    <property type="match status" value="1"/>
</dbReference>
<dbReference type="CDD" id="cd00060">
    <property type="entry name" value="FHA"/>
    <property type="match status" value="1"/>
</dbReference>
<dbReference type="Pfam" id="PF00498">
    <property type="entry name" value="FHA"/>
    <property type="match status" value="1"/>
</dbReference>
<dbReference type="GO" id="GO:0016887">
    <property type="term" value="F:ATP hydrolysis activity"/>
    <property type="evidence" value="ECO:0007669"/>
    <property type="project" value="InterPro"/>
</dbReference>
<protein>
    <recommendedName>
        <fullName evidence="2">FHA domain-containing protein</fullName>
    </recommendedName>
</protein>
<dbReference type="Pfam" id="PF00004">
    <property type="entry name" value="AAA"/>
    <property type="match status" value="1"/>
</dbReference>
<organism evidence="3 4">
    <name type="scientific">Aphanomyces euteiches</name>
    <dbReference type="NCBI Taxonomy" id="100861"/>
    <lineage>
        <taxon>Eukaryota</taxon>
        <taxon>Sar</taxon>
        <taxon>Stramenopiles</taxon>
        <taxon>Oomycota</taxon>
        <taxon>Saprolegniomycetes</taxon>
        <taxon>Saprolegniales</taxon>
        <taxon>Verrucalvaceae</taxon>
        <taxon>Aphanomyces</taxon>
    </lineage>
</organism>
<dbReference type="EMBL" id="VJMJ01000127">
    <property type="protein sequence ID" value="KAF0732940.1"/>
    <property type="molecule type" value="Genomic_DNA"/>
</dbReference>
<dbReference type="InterPro" id="IPR003959">
    <property type="entry name" value="ATPase_AAA_core"/>
</dbReference>
<dbReference type="GO" id="GO:0005524">
    <property type="term" value="F:ATP binding"/>
    <property type="evidence" value="ECO:0007669"/>
    <property type="project" value="InterPro"/>
</dbReference>
<name>A0A6G0WZB7_9STRA</name>
<feature type="compositionally biased region" description="Polar residues" evidence="1">
    <location>
        <begin position="1"/>
        <end position="13"/>
    </location>
</feature>
<comment type="caution">
    <text evidence="3">The sequence shown here is derived from an EMBL/GenBank/DDBJ whole genome shotgun (WGS) entry which is preliminary data.</text>
</comment>
<dbReference type="InterPro" id="IPR027417">
    <property type="entry name" value="P-loop_NTPase"/>
</dbReference>
<feature type="compositionally biased region" description="Basic and acidic residues" evidence="1">
    <location>
        <begin position="27"/>
        <end position="44"/>
    </location>
</feature>
<evidence type="ECO:0000313" key="3">
    <source>
        <dbReference type="EMBL" id="KAF0732940.1"/>
    </source>
</evidence>
<gene>
    <name evidence="3" type="ORF">Ae201684_010048</name>
</gene>
<dbReference type="Proteomes" id="UP000481153">
    <property type="component" value="Unassembled WGS sequence"/>
</dbReference>
<dbReference type="InterPro" id="IPR024983">
    <property type="entry name" value="CHAT_dom"/>
</dbReference>
<reference evidence="3 4" key="1">
    <citation type="submission" date="2019-07" db="EMBL/GenBank/DDBJ databases">
        <title>Genomics analysis of Aphanomyces spp. identifies a new class of oomycete effector associated with host adaptation.</title>
        <authorList>
            <person name="Gaulin E."/>
        </authorList>
    </citation>
    <scope>NUCLEOTIDE SEQUENCE [LARGE SCALE GENOMIC DNA]</scope>
    <source>
        <strain evidence="3 4">ATCC 201684</strain>
    </source>
</reference>
<sequence>MDDSGNELSSISGGVSPEDGETSSQKRKIDEWKQEAEDRKRAKSALDHIETRNSFTSLAASMHATLDVDDDDEERDKVSTTLAVPLAQRIGVHNVPSAFISYREDPSRMLTEPLEETEEVQFESQLVDAETQAETQTMIYKRIKLHPHVEANVSPELRAHLAKLKIDEFEIGPLNPNVTLRREHFVKAIRRTREEGQIDPTRLSKEHCSFELIQEPGGRFQVYLVDKNSTNGTKVDGETIPKGGRVVLRHNQTIALLSSSAGTILMGYIVEDPHVLGAHLARPLATARALPTVQLQENVLGVLFAAPLVGKDHQGNSHPLDNLDLEKEYADLKEALIEASQRAHISPVDPTMTRVPREVTLSVQFATSDSLRSLMTLGCRAFHFSGHGSPQHLYFEDGLGTVHPIPISDLKNLCVSGTKNSPLRLVVVQACYSHHVATAFLACGIPHVIAIKFDQKIEDKAASVFTKAFYRALATGKTVAASFITGRDAVSADPHLAHAAQAANKFELLPEGADHSEVIFPMFDVKHDQVPTFTPFSKRFPVIWASTALPAVCTHFCNRTVDQYKVIHELVKEHPSVSRYVWISGPTGIGKTQLAYACCRYMHPRAYFAGGIRVIHVNQYISRESIRSADAVQQAVWKLRSEIDDFVKKTETSASQVAGGTLKRVLVVLDECDALISTPTDQNVFSTMVHNVLTNYFALKLIITATTYVVSDRLQTYGGSPYSLGCFDPYRSADLLRRHISRKISLAELQSSPLAAKIQSPNPQENLTRVLAAHPLIERTRGIPKAIVSLASLINATPTASLDQLAEQHSNLL</sequence>
<evidence type="ECO:0000256" key="1">
    <source>
        <dbReference type="SAM" id="MobiDB-lite"/>
    </source>
</evidence>
<dbReference type="VEuPathDB" id="FungiDB:AeMF1_010719"/>
<feature type="domain" description="FHA" evidence="2">
    <location>
        <begin position="169"/>
        <end position="240"/>
    </location>
</feature>
<keyword evidence="4" id="KW-1185">Reference proteome</keyword>
<feature type="region of interest" description="Disordered" evidence="1">
    <location>
        <begin position="1"/>
        <end position="44"/>
    </location>
</feature>
<accession>A0A6G0WZB7</accession>
<dbReference type="SUPFAM" id="SSF52540">
    <property type="entry name" value="P-loop containing nucleoside triphosphate hydrolases"/>
    <property type="match status" value="1"/>
</dbReference>
<evidence type="ECO:0000259" key="2">
    <source>
        <dbReference type="PROSITE" id="PS50006"/>
    </source>
</evidence>
<evidence type="ECO:0000313" key="4">
    <source>
        <dbReference type="Proteomes" id="UP000481153"/>
    </source>
</evidence>
<dbReference type="PROSITE" id="PS50006">
    <property type="entry name" value="FHA_DOMAIN"/>
    <property type="match status" value="1"/>
</dbReference>
<dbReference type="InterPro" id="IPR000253">
    <property type="entry name" value="FHA_dom"/>
</dbReference>
<dbReference type="Gene3D" id="3.40.50.300">
    <property type="entry name" value="P-loop containing nucleotide triphosphate hydrolases"/>
    <property type="match status" value="1"/>
</dbReference>
<dbReference type="Pfam" id="PF12770">
    <property type="entry name" value="CHAT"/>
    <property type="match status" value="1"/>
</dbReference>
<dbReference type="InterPro" id="IPR008984">
    <property type="entry name" value="SMAD_FHA_dom_sf"/>
</dbReference>
<dbReference type="Gene3D" id="2.60.200.20">
    <property type="match status" value="1"/>
</dbReference>
<proteinExistence type="predicted"/>
<dbReference type="AlphaFoldDB" id="A0A6G0WZB7"/>